<comment type="caution">
    <text evidence="4">The sequence shown here is derived from an EMBL/GenBank/DDBJ whole genome shotgun (WGS) entry which is preliminary data.</text>
</comment>
<keyword evidence="5" id="KW-1185">Reference proteome</keyword>
<dbReference type="OrthoDB" id="1821130at2"/>
<evidence type="ECO:0000256" key="1">
    <source>
        <dbReference type="ARBA" id="ARBA00022679"/>
    </source>
</evidence>
<organism evidence="4 5">
    <name type="scientific">Labedella phragmitis</name>
    <dbReference type="NCBI Taxonomy" id="2498849"/>
    <lineage>
        <taxon>Bacteria</taxon>
        <taxon>Bacillati</taxon>
        <taxon>Actinomycetota</taxon>
        <taxon>Actinomycetes</taxon>
        <taxon>Micrococcales</taxon>
        <taxon>Microbacteriaceae</taxon>
        <taxon>Labedella</taxon>
    </lineage>
</organism>
<dbReference type="PROSITE" id="PS51186">
    <property type="entry name" value="GNAT"/>
    <property type="match status" value="1"/>
</dbReference>
<dbReference type="Gene3D" id="3.40.630.30">
    <property type="match status" value="1"/>
</dbReference>
<sequence length="149" mass="16190">MRIRSFQRSDTDAVVSLWEACGLTRPWNDPLRDIERKLTVQPELFLVGEAAAPDGTAAPDDGGALVATLMAGYEGHRGWLNYLAVDPAHRGRGFGRLLVSEAETQLEALGCPKVNLQVRADNSAAMRFYETLGYAADGSVSMGKRIIPD</sequence>
<dbReference type="NCBIfam" id="NF002959">
    <property type="entry name" value="PRK03624.1"/>
    <property type="match status" value="1"/>
</dbReference>
<feature type="domain" description="N-acetyltransferase" evidence="3">
    <location>
        <begin position="1"/>
        <end position="149"/>
    </location>
</feature>
<accession>A0A444PQF1</accession>
<dbReference type="InterPro" id="IPR050832">
    <property type="entry name" value="Bact_Acetyltransf"/>
</dbReference>
<dbReference type="InterPro" id="IPR016181">
    <property type="entry name" value="Acyl_CoA_acyltransferase"/>
</dbReference>
<evidence type="ECO:0000313" key="5">
    <source>
        <dbReference type="Proteomes" id="UP000288547"/>
    </source>
</evidence>
<dbReference type="AlphaFoldDB" id="A0A444PQF1"/>
<dbReference type="CDD" id="cd04301">
    <property type="entry name" value="NAT_SF"/>
    <property type="match status" value="1"/>
</dbReference>
<reference evidence="4 5" key="1">
    <citation type="submission" date="2018-12" db="EMBL/GenBank/DDBJ databases">
        <authorList>
            <person name="Li F."/>
        </authorList>
    </citation>
    <scope>NUCLEOTIDE SEQUENCE [LARGE SCALE GENOMIC DNA]</scope>
    <source>
        <strain evidence="4 5">11W25H-1</strain>
    </source>
</reference>
<dbReference type="RefSeq" id="WP_128495560.1">
    <property type="nucleotide sequence ID" value="NZ_RZNB01000005.1"/>
</dbReference>
<evidence type="ECO:0000256" key="2">
    <source>
        <dbReference type="ARBA" id="ARBA00023315"/>
    </source>
</evidence>
<evidence type="ECO:0000259" key="3">
    <source>
        <dbReference type="PROSITE" id="PS51186"/>
    </source>
</evidence>
<proteinExistence type="predicted"/>
<dbReference type="PANTHER" id="PTHR43877">
    <property type="entry name" value="AMINOALKYLPHOSPHONATE N-ACETYLTRANSFERASE-RELATED-RELATED"/>
    <property type="match status" value="1"/>
</dbReference>
<keyword evidence="1 4" id="KW-0808">Transferase</keyword>
<protein>
    <submittedName>
        <fullName evidence="4">GNAT family acetyltransferase</fullName>
    </submittedName>
</protein>
<keyword evidence="2" id="KW-0012">Acyltransferase</keyword>
<dbReference type="Proteomes" id="UP000288547">
    <property type="component" value="Unassembled WGS sequence"/>
</dbReference>
<dbReference type="SUPFAM" id="SSF55729">
    <property type="entry name" value="Acyl-CoA N-acyltransferases (Nat)"/>
    <property type="match status" value="1"/>
</dbReference>
<dbReference type="Pfam" id="PF00583">
    <property type="entry name" value="Acetyltransf_1"/>
    <property type="match status" value="1"/>
</dbReference>
<name>A0A444PQF1_9MICO</name>
<evidence type="ECO:0000313" key="4">
    <source>
        <dbReference type="EMBL" id="RWZ49513.1"/>
    </source>
</evidence>
<gene>
    <name evidence="4" type="ORF">ELQ90_12125</name>
</gene>
<dbReference type="InterPro" id="IPR000182">
    <property type="entry name" value="GNAT_dom"/>
</dbReference>
<dbReference type="GO" id="GO:0016747">
    <property type="term" value="F:acyltransferase activity, transferring groups other than amino-acyl groups"/>
    <property type="evidence" value="ECO:0007669"/>
    <property type="project" value="InterPro"/>
</dbReference>
<dbReference type="EMBL" id="RZNB01000005">
    <property type="protein sequence ID" value="RWZ49513.1"/>
    <property type="molecule type" value="Genomic_DNA"/>
</dbReference>